<reference evidence="1 2" key="1">
    <citation type="submission" date="2021-06" db="EMBL/GenBank/DDBJ databases">
        <title>Caerostris extrusa draft genome.</title>
        <authorList>
            <person name="Kono N."/>
            <person name="Arakawa K."/>
        </authorList>
    </citation>
    <scope>NUCLEOTIDE SEQUENCE [LARGE SCALE GENOMIC DNA]</scope>
</reference>
<accession>A0AAV4YB14</accession>
<gene>
    <name evidence="1" type="ORF">CEXT_200011</name>
</gene>
<organism evidence="1 2">
    <name type="scientific">Caerostris extrusa</name>
    <name type="common">Bark spider</name>
    <name type="synonym">Caerostris bankana</name>
    <dbReference type="NCBI Taxonomy" id="172846"/>
    <lineage>
        <taxon>Eukaryota</taxon>
        <taxon>Metazoa</taxon>
        <taxon>Ecdysozoa</taxon>
        <taxon>Arthropoda</taxon>
        <taxon>Chelicerata</taxon>
        <taxon>Arachnida</taxon>
        <taxon>Araneae</taxon>
        <taxon>Araneomorphae</taxon>
        <taxon>Entelegynae</taxon>
        <taxon>Araneoidea</taxon>
        <taxon>Araneidae</taxon>
        <taxon>Caerostris</taxon>
    </lineage>
</organism>
<dbReference type="AlphaFoldDB" id="A0AAV4YB14"/>
<evidence type="ECO:0000313" key="2">
    <source>
        <dbReference type="Proteomes" id="UP001054945"/>
    </source>
</evidence>
<comment type="caution">
    <text evidence="1">The sequence shown here is derived from an EMBL/GenBank/DDBJ whole genome shotgun (WGS) entry which is preliminary data.</text>
</comment>
<protein>
    <submittedName>
        <fullName evidence="1">Uncharacterized protein</fullName>
    </submittedName>
</protein>
<name>A0AAV4YB14_CAEEX</name>
<keyword evidence="2" id="KW-1185">Reference proteome</keyword>
<sequence length="75" mass="8999">MSLLRTKKTSIYLEIASNQELARKVLRTISKKCRKRVRFREESDHNRENLNDREKNGEHQFLEEGCRGFFKRADS</sequence>
<dbReference type="Proteomes" id="UP001054945">
    <property type="component" value="Unassembled WGS sequence"/>
</dbReference>
<evidence type="ECO:0000313" key="1">
    <source>
        <dbReference type="EMBL" id="GIZ03186.1"/>
    </source>
</evidence>
<proteinExistence type="predicted"/>
<dbReference type="EMBL" id="BPLR01018914">
    <property type="protein sequence ID" value="GIZ03186.1"/>
    <property type="molecule type" value="Genomic_DNA"/>
</dbReference>